<keyword evidence="1" id="KW-1133">Transmembrane helix</keyword>
<keyword evidence="1" id="KW-0812">Transmembrane</keyword>
<evidence type="ECO:0000313" key="2">
    <source>
        <dbReference type="EMBL" id="KKZ63355.1"/>
    </source>
</evidence>
<proteinExistence type="predicted"/>
<dbReference type="AlphaFoldDB" id="A0A0G2HZT1"/>
<comment type="caution">
    <text evidence="2">The sequence shown here is derived from an EMBL/GenBank/DDBJ whole genome shotgun (WGS) entry which is preliminary data.</text>
</comment>
<feature type="transmembrane region" description="Helical" evidence="1">
    <location>
        <begin position="39"/>
        <end position="61"/>
    </location>
</feature>
<protein>
    <submittedName>
        <fullName evidence="2">Uncharacterized protein</fullName>
    </submittedName>
</protein>
<dbReference type="VEuPathDB" id="FungiDB:EMCG_02356"/>
<dbReference type="Proteomes" id="UP000034164">
    <property type="component" value="Unassembled WGS sequence"/>
</dbReference>
<evidence type="ECO:0000313" key="3">
    <source>
        <dbReference type="Proteomes" id="UP000034164"/>
    </source>
</evidence>
<reference evidence="3" key="1">
    <citation type="journal article" date="2015" name="PLoS Genet.">
        <title>The dynamic genome and transcriptome of the human fungal pathogen Blastomyces and close relative Emmonsia.</title>
        <authorList>
            <person name="Munoz J.F."/>
            <person name="Gauthier G.M."/>
            <person name="Desjardins C.A."/>
            <person name="Gallo J.E."/>
            <person name="Holder J."/>
            <person name="Sullivan T.D."/>
            <person name="Marty A.J."/>
            <person name="Carmen J.C."/>
            <person name="Chen Z."/>
            <person name="Ding L."/>
            <person name="Gujja S."/>
            <person name="Magrini V."/>
            <person name="Misas E."/>
            <person name="Mitreva M."/>
            <person name="Priest M."/>
            <person name="Saif S."/>
            <person name="Whiston E.A."/>
            <person name="Young S."/>
            <person name="Zeng Q."/>
            <person name="Goldman W.E."/>
            <person name="Mardis E.R."/>
            <person name="Taylor J.W."/>
            <person name="McEwen J.G."/>
            <person name="Clay O.K."/>
            <person name="Klein B.S."/>
            <person name="Cuomo C.A."/>
        </authorList>
    </citation>
    <scope>NUCLEOTIDE SEQUENCE [LARGE SCALE GENOMIC DNA]</scope>
    <source>
        <strain evidence="3">UAMH 3008</strain>
    </source>
</reference>
<dbReference type="InterPro" id="IPR053008">
    <property type="entry name" value="Phomopsin_biosynth_assoc"/>
</dbReference>
<evidence type="ECO:0000256" key="1">
    <source>
        <dbReference type="SAM" id="Phobius"/>
    </source>
</evidence>
<organism evidence="2 3">
    <name type="scientific">[Emmonsia] crescens</name>
    <dbReference type="NCBI Taxonomy" id="73230"/>
    <lineage>
        <taxon>Eukaryota</taxon>
        <taxon>Fungi</taxon>
        <taxon>Dikarya</taxon>
        <taxon>Ascomycota</taxon>
        <taxon>Pezizomycotina</taxon>
        <taxon>Eurotiomycetes</taxon>
        <taxon>Eurotiomycetidae</taxon>
        <taxon>Onygenales</taxon>
        <taxon>Ajellomycetaceae</taxon>
        <taxon>Emergomyces</taxon>
    </lineage>
</organism>
<gene>
    <name evidence="2" type="ORF">EMCG_02356</name>
</gene>
<dbReference type="EMBL" id="LCZI01000988">
    <property type="protein sequence ID" value="KKZ63355.1"/>
    <property type="molecule type" value="Genomic_DNA"/>
</dbReference>
<dbReference type="PANTHER" id="PTHR35896:SF3">
    <property type="entry name" value="MAJOR FACILITATOR SUPERFAMILY TRANSPORTER"/>
    <property type="match status" value="1"/>
</dbReference>
<dbReference type="PANTHER" id="PTHR35896">
    <property type="entry name" value="IG-LIKE DOMAIN-CONTAINING PROTEIN"/>
    <property type="match status" value="1"/>
</dbReference>
<accession>A0A0G2HZT1</accession>
<dbReference type="OrthoDB" id="3501153at2759"/>
<sequence>MEKYRDFPNKVDPDTENLEILLPQEHINYSPKRICLFRVYLFAIGILALTGVTVLVTTTIYKYPPSSLSSPSLYTTSLRTIPPIELQQTQSAYGAQCGNSPVEAHRLGCRFDMINFSWQHADCWDETLYAQFLARYKNTWYWETLDGEPVPVDEVLAGLHQVLNTTWDFYIVHCLYAMERVAQGSSRLPRAVRQRHLLDDWSPPYLHAKQCMLDLMDTGKHAGKTIMTSTKMWYPACEPRLVN</sequence>
<name>A0A0G2HZT1_9EURO</name>
<keyword evidence="1" id="KW-0472">Membrane</keyword>